<gene>
    <name evidence="1" type="ORF">UREG_04560</name>
</gene>
<name>C4JPR7_UNCRE</name>
<dbReference type="GeneID" id="8440758"/>
<keyword evidence="2" id="KW-1185">Reference proteome</keyword>
<sequence>MQFSRWTMVLPGPAFCQPMSPCFWLELAPEEYRLEALALIPVVSEGQGAECNPLGWAAGVQSACIVRSTVQQEKERHRRRLASGFCGENNPTLWNTPYGGFRFSGRVSAGASKQSPKWPLLA</sequence>
<proteinExistence type="predicted"/>
<dbReference type="Proteomes" id="UP000002058">
    <property type="component" value="Unassembled WGS sequence"/>
</dbReference>
<dbReference type="EMBL" id="CH476616">
    <property type="protein sequence ID" value="EEP79714.1"/>
    <property type="molecule type" value="Genomic_DNA"/>
</dbReference>
<dbReference type="KEGG" id="ure:UREG_04560"/>
<accession>C4JPR7</accession>
<dbReference type="AlphaFoldDB" id="C4JPR7"/>
<protein>
    <submittedName>
        <fullName evidence="1">Uncharacterized protein</fullName>
    </submittedName>
</protein>
<dbReference type="InParanoid" id="C4JPR7"/>
<dbReference type="RefSeq" id="XP_002545043.1">
    <property type="nucleotide sequence ID" value="XM_002544997.1"/>
</dbReference>
<organism evidence="1 2">
    <name type="scientific">Uncinocarpus reesii (strain UAMH 1704)</name>
    <dbReference type="NCBI Taxonomy" id="336963"/>
    <lineage>
        <taxon>Eukaryota</taxon>
        <taxon>Fungi</taxon>
        <taxon>Dikarya</taxon>
        <taxon>Ascomycota</taxon>
        <taxon>Pezizomycotina</taxon>
        <taxon>Eurotiomycetes</taxon>
        <taxon>Eurotiomycetidae</taxon>
        <taxon>Onygenales</taxon>
        <taxon>Onygenaceae</taxon>
        <taxon>Uncinocarpus</taxon>
    </lineage>
</organism>
<dbReference type="HOGENOM" id="CLU_2028447_0_0_1"/>
<evidence type="ECO:0000313" key="2">
    <source>
        <dbReference type="Proteomes" id="UP000002058"/>
    </source>
</evidence>
<dbReference type="VEuPathDB" id="FungiDB:UREG_04560"/>
<evidence type="ECO:0000313" key="1">
    <source>
        <dbReference type="EMBL" id="EEP79714.1"/>
    </source>
</evidence>
<reference evidence="2" key="1">
    <citation type="journal article" date="2009" name="Genome Res.">
        <title>Comparative genomic analyses of the human fungal pathogens Coccidioides and their relatives.</title>
        <authorList>
            <person name="Sharpton T.J."/>
            <person name="Stajich J.E."/>
            <person name="Rounsley S.D."/>
            <person name="Gardner M.J."/>
            <person name="Wortman J.R."/>
            <person name="Jordar V.S."/>
            <person name="Maiti R."/>
            <person name="Kodira C.D."/>
            <person name="Neafsey D.E."/>
            <person name="Zeng Q."/>
            <person name="Hung C.-Y."/>
            <person name="McMahan C."/>
            <person name="Muszewska A."/>
            <person name="Grynberg M."/>
            <person name="Mandel M.A."/>
            <person name="Kellner E.M."/>
            <person name="Barker B.M."/>
            <person name="Galgiani J.N."/>
            <person name="Orbach M.J."/>
            <person name="Kirkland T.N."/>
            <person name="Cole G.T."/>
            <person name="Henn M.R."/>
            <person name="Birren B.W."/>
            <person name="Taylor J.W."/>
        </authorList>
    </citation>
    <scope>NUCLEOTIDE SEQUENCE [LARGE SCALE GENOMIC DNA]</scope>
    <source>
        <strain evidence="2">UAMH 1704</strain>
    </source>
</reference>